<comment type="caution">
    <text evidence="3">The sequence shown here is derived from an EMBL/GenBank/DDBJ whole genome shotgun (WGS) entry which is preliminary data.</text>
</comment>
<keyword evidence="2" id="KW-0732">Signal</keyword>
<feature type="chain" id="PRO_5015531670" description="Lipoprotein MlpA" evidence="2">
    <location>
        <begin position="24"/>
        <end position="257"/>
    </location>
</feature>
<evidence type="ECO:0000256" key="1">
    <source>
        <dbReference type="SAM" id="MobiDB-lite"/>
    </source>
</evidence>
<evidence type="ECO:0000313" key="3">
    <source>
        <dbReference type="EMBL" id="PRQ03293.1"/>
    </source>
</evidence>
<organism evidence="3 4">
    <name type="scientific">Enhygromyxa salina</name>
    <dbReference type="NCBI Taxonomy" id="215803"/>
    <lineage>
        <taxon>Bacteria</taxon>
        <taxon>Pseudomonadati</taxon>
        <taxon>Myxococcota</taxon>
        <taxon>Polyangia</taxon>
        <taxon>Nannocystales</taxon>
        <taxon>Nannocystaceae</taxon>
        <taxon>Enhygromyxa</taxon>
    </lineage>
</organism>
<gene>
    <name evidence="3" type="ORF">ENSA5_17300</name>
</gene>
<dbReference type="OrthoDB" id="5503327at2"/>
<dbReference type="RefSeq" id="WP_106391182.1">
    <property type="nucleotide sequence ID" value="NZ_PVNK01000096.1"/>
</dbReference>
<feature type="region of interest" description="Disordered" evidence="1">
    <location>
        <begin position="145"/>
        <end position="168"/>
    </location>
</feature>
<name>A0A2S9YDV8_9BACT</name>
<evidence type="ECO:0008006" key="5">
    <source>
        <dbReference type="Google" id="ProtNLM"/>
    </source>
</evidence>
<evidence type="ECO:0000313" key="4">
    <source>
        <dbReference type="Proteomes" id="UP000237968"/>
    </source>
</evidence>
<protein>
    <recommendedName>
        <fullName evidence="5">Lipoprotein MlpA</fullName>
    </recommendedName>
</protein>
<dbReference type="Proteomes" id="UP000237968">
    <property type="component" value="Unassembled WGS sequence"/>
</dbReference>
<dbReference type="AlphaFoldDB" id="A0A2S9YDV8"/>
<feature type="signal peptide" evidence="2">
    <location>
        <begin position="1"/>
        <end position="23"/>
    </location>
</feature>
<keyword evidence="4" id="KW-1185">Reference proteome</keyword>
<evidence type="ECO:0000256" key="2">
    <source>
        <dbReference type="SAM" id="SignalP"/>
    </source>
</evidence>
<reference evidence="3 4" key="1">
    <citation type="submission" date="2018-03" db="EMBL/GenBank/DDBJ databases">
        <title>Draft Genome Sequences of the Obligatory Marine Myxobacteria Enhygromyxa salina SWB005.</title>
        <authorList>
            <person name="Poehlein A."/>
            <person name="Moghaddam J.A."/>
            <person name="Harms H."/>
            <person name="Alanjari M."/>
            <person name="Koenig G.M."/>
            <person name="Daniel R."/>
            <person name="Schaeberle T.F."/>
        </authorList>
    </citation>
    <scope>NUCLEOTIDE SEQUENCE [LARGE SCALE GENOMIC DNA]</scope>
    <source>
        <strain evidence="3 4">SWB005</strain>
    </source>
</reference>
<sequence length="257" mass="27335">MLTRSIMLSTSFAFAAAATVAFGASCAQPVLNCTSAHGAFAAEYSLTKGDPDAACAQLQGDVLGIQTYFQAGGPNGTPDYQRAKVAIRPRSLGARIDDAAARGVIDADELFHRANAVGAFTAGFPDDQSFCQVEDFADAEVSLPELPAVPDDAKTPDEDESRPAEPASEIRYRWSGARFVVSADAQGTQFEAELELRQDGCEAEYHVVGVYPSVACETDEECNDETNGINPDFALRCNTSLGLCVLDKELPAYEDAT</sequence>
<proteinExistence type="predicted"/>
<accession>A0A2S9YDV8</accession>
<dbReference type="EMBL" id="PVNK01000096">
    <property type="protein sequence ID" value="PRQ03293.1"/>
    <property type="molecule type" value="Genomic_DNA"/>
</dbReference>
<dbReference type="PROSITE" id="PS51257">
    <property type="entry name" value="PROKAR_LIPOPROTEIN"/>
    <property type="match status" value="1"/>
</dbReference>